<feature type="domain" description="Methyltransferase regulatory" evidence="1">
    <location>
        <begin position="223"/>
        <end position="306"/>
    </location>
</feature>
<evidence type="ECO:0000313" key="6">
    <source>
        <dbReference type="Proteomes" id="UP000594903"/>
    </source>
</evidence>
<organism evidence="4 5">
    <name type="scientific">Oligella ureolytica</name>
    <dbReference type="NCBI Taxonomy" id="90244"/>
    <lineage>
        <taxon>Bacteria</taxon>
        <taxon>Pseudomonadati</taxon>
        <taxon>Pseudomonadota</taxon>
        <taxon>Betaproteobacteria</taxon>
        <taxon>Burkholderiales</taxon>
        <taxon>Alcaligenaceae</taxon>
        <taxon>Oligella</taxon>
    </lineage>
</organism>
<dbReference type="InterPro" id="IPR050723">
    <property type="entry name" value="CFA/CMAS"/>
</dbReference>
<evidence type="ECO:0000259" key="2">
    <source>
        <dbReference type="Pfam" id="PF13649"/>
    </source>
</evidence>
<dbReference type="EMBL" id="CP065725">
    <property type="protein sequence ID" value="QPT39028.1"/>
    <property type="molecule type" value="Genomic_DNA"/>
</dbReference>
<keyword evidence="6" id="KW-1185">Reference proteome</keyword>
<keyword evidence="3" id="KW-0489">Methyltransferase</keyword>
<dbReference type="Proteomes" id="UP000254603">
    <property type="component" value="Unassembled WGS sequence"/>
</dbReference>
<dbReference type="GO" id="GO:0032259">
    <property type="term" value="P:methylation"/>
    <property type="evidence" value="ECO:0007669"/>
    <property type="project" value="UniProtKB-KW"/>
</dbReference>
<dbReference type="InterPro" id="IPR018773">
    <property type="entry name" value="MeTrfase_reg_dom_prd"/>
</dbReference>
<accession>A0A378XGE2</accession>
<evidence type="ECO:0000313" key="5">
    <source>
        <dbReference type="Proteomes" id="UP000254603"/>
    </source>
</evidence>
<dbReference type="STRING" id="1122619.GCA_000373745_01081"/>
<proteinExistence type="predicted"/>
<name>A0A378XGE2_9BURK</name>
<dbReference type="InterPro" id="IPR029063">
    <property type="entry name" value="SAM-dependent_MTases_sf"/>
</dbReference>
<sequence>MTKIEQMVEQVAESYNSFPYDSHAFKWCSPAYIRAAAYLYGVDLPPVQNARVLEIGCASGGNSLPFAFMYPEAEIVAIDISEAQIAQGQDIVKRAQLSNISMHTMCMTELPNDLAPFDYVIAHGVLSWIPKQMQPQLFKAIQKSLSPNGGAYLSFNTYPGWRARETLRELMLWHSRDSKEIQHKVDKAREVIPFLEEGVSSHNLLQPAKEYLATQLPNCESQNYYLAHEYLELHNNPLYFKHMIDFAEQANLRYVGDAEPNIECAEYYQLADNAELIKLCASASTAIEQQQYLDFAIGRSFRKSLLSSNQHPQQAFDRPDFSRLVDLLFAASFEALDDNTYTQAKRYQVLDKYVDVSCPIMQEMLALLQQHWPRPISGRDLFQLVSTKNQKQSEQALTQLFMLFPLEMSRSYEDLPLCLQDLYSGLIPGAATLMSARAEGSSNIAEFNAWYSSSIAEMDDAELFVIQQLDTIRNPWQVADALEQMWRQHKQLPQTSQTIDNPEQQAPLYVQSVIDRLHKYAIYI</sequence>
<dbReference type="PANTHER" id="PTHR43667">
    <property type="entry name" value="CYCLOPROPANE-FATTY-ACYL-PHOSPHOLIPID SYNTHASE"/>
    <property type="match status" value="1"/>
</dbReference>
<dbReference type="EMBL" id="UGSB01000001">
    <property type="protein sequence ID" value="SUA54541.1"/>
    <property type="molecule type" value="Genomic_DNA"/>
</dbReference>
<dbReference type="Pfam" id="PF13649">
    <property type="entry name" value="Methyltransf_25"/>
    <property type="match status" value="1"/>
</dbReference>
<dbReference type="RefSeq" id="WP_160115313.1">
    <property type="nucleotide sequence ID" value="NZ_CP065725.1"/>
</dbReference>
<dbReference type="PANTHER" id="PTHR43667:SF2">
    <property type="entry name" value="FATTY ACID C-METHYL TRANSFERASE"/>
    <property type="match status" value="1"/>
</dbReference>
<dbReference type="Proteomes" id="UP000594903">
    <property type="component" value="Chromosome"/>
</dbReference>
<reference evidence="3 6" key="2">
    <citation type="submission" date="2020-12" db="EMBL/GenBank/DDBJ databases">
        <title>FDA dAtabase for Regulatory Grade micrObial Sequences (FDA-ARGOS): Supporting development and validation of Infectious Disease Dx tests.</title>
        <authorList>
            <person name="Sproer C."/>
            <person name="Gronow S."/>
            <person name="Severitt S."/>
            <person name="Schroder I."/>
            <person name="Tallon L."/>
            <person name="Sadzewicz L."/>
            <person name="Zhao X."/>
            <person name="Boylan J."/>
            <person name="Ott S."/>
            <person name="Bowen H."/>
            <person name="Vavikolanu K."/>
            <person name="Mehta A."/>
            <person name="Aluvathingal J."/>
            <person name="Nadendla S."/>
            <person name="Lowell S."/>
            <person name="Myers T."/>
            <person name="Yan Y."/>
            <person name="Sichtig H."/>
        </authorList>
    </citation>
    <scope>NUCLEOTIDE SEQUENCE [LARGE SCALE GENOMIC DNA]</scope>
    <source>
        <strain evidence="3 6">FDAARGOS_872</strain>
    </source>
</reference>
<gene>
    <name evidence="3" type="ORF">I6G29_07380</name>
    <name evidence="4" type="ORF">NCTC11997_01538</name>
</gene>
<evidence type="ECO:0000313" key="4">
    <source>
        <dbReference type="EMBL" id="SUA54541.1"/>
    </source>
</evidence>
<reference evidence="4 5" key="1">
    <citation type="submission" date="2018-06" db="EMBL/GenBank/DDBJ databases">
        <authorList>
            <consortium name="Pathogen Informatics"/>
            <person name="Doyle S."/>
        </authorList>
    </citation>
    <scope>NUCLEOTIDE SEQUENCE [LARGE SCALE GENOMIC DNA]</scope>
    <source>
        <strain evidence="4 5">NCTC11997</strain>
    </source>
</reference>
<dbReference type="GO" id="GO:0008168">
    <property type="term" value="F:methyltransferase activity"/>
    <property type="evidence" value="ECO:0007669"/>
    <property type="project" value="UniProtKB-KW"/>
</dbReference>
<dbReference type="CDD" id="cd02440">
    <property type="entry name" value="AdoMet_MTases"/>
    <property type="match status" value="1"/>
</dbReference>
<dbReference type="AlphaFoldDB" id="A0A378XGE2"/>
<dbReference type="InterPro" id="IPR041698">
    <property type="entry name" value="Methyltransf_25"/>
</dbReference>
<dbReference type="OrthoDB" id="101857at2"/>
<feature type="domain" description="Methyltransferase" evidence="2">
    <location>
        <begin position="52"/>
        <end position="149"/>
    </location>
</feature>
<evidence type="ECO:0000313" key="3">
    <source>
        <dbReference type="EMBL" id="QPT39028.1"/>
    </source>
</evidence>
<dbReference type="Pfam" id="PF10119">
    <property type="entry name" value="MethyTransf_Reg"/>
    <property type="match status" value="1"/>
</dbReference>
<evidence type="ECO:0000259" key="1">
    <source>
        <dbReference type="Pfam" id="PF10119"/>
    </source>
</evidence>
<dbReference type="SUPFAM" id="SSF53335">
    <property type="entry name" value="S-adenosyl-L-methionine-dependent methyltransferases"/>
    <property type="match status" value="1"/>
</dbReference>
<protein>
    <submittedName>
        <fullName evidence="3">Class I SAM-dependent methyltransferase</fullName>
    </submittedName>
    <submittedName>
        <fullName evidence="4">Tellurite resistance protein TehB</fullName>
    </submittedName>
</protein>
<keyword evidence="3" id="KW-0808">Transferase</keyword>
<dbReference type="Gene3D" id="3.40.50.150">
    <property type="entry name" value="Vaccinia Virus protein VP39"/>
    <property type="match status" value="1"/>
</dbReference>